<gene>
    <name evidence="2" type="ORF">E2562_008007</name>
</gene>
<sequence>MDVLLPAYPSSPRPSPSPPLLKTPSHNMDGAGSGSGGPLSREGSHPLQLRRLSFCLLRPRAAGVVP</sequence>
<dbReference type="AlphaFoldDB" id="A0A6G1DFP5"/>
<accession>A0A6G1DFP5</accession>
<evidence type="ECO:0000313" key="3">
    <source>
        <dbReference type="Proteomes" id="UP000479710"/>
    </source>
</evidence>
<dbReference type="EMBL" id="SPHZ02000006">
    <property type="protein sequence ID" value="KAF0911246.1"/>
    <property type="molecule type" value="Genomic_DNA"/>
</dbReference>
<keyword evidence="3" id="KW-1185">Reference proteome</keyword>
<feature type="compositionally biased region" description="Pro residues" evidence="1">
    <location>
        <begin position="9"/>
        <end position="21"/>
    </location>
</feature>
<proteinExistence type="predicted"/>
<reference evidence="2 3" key="1">
    <citation type="submission" date="2019-11" db="EMBL/GenBank/DDBJ databases">
        <title>Whole genome sequence of Oryza granulata.</title>
        <authorList>
            <person name="Li W."/>
        </authorList>
    </citation>
    <scope>NUCLEOTIDE SEQUENCE [LARGE SCALE GENOMIC DNA]</scope>
    <source>
        <strain evidence="3">cv. Menghai</strain>
        <tissue evidence="2">Leaf</tissue>
    </source>
</reference>
<feature type="region of interest" description="Disordered" evidence="1">
    <location>
        <begin position="1"/>
        <end position="45"/>
    </location>
</feature>
<organism evidence="2 3">
    <name type="scientific">Oryza meyeriana var. granulata</name>
    <dbReference type="NCBI Taxonomy" id="110450"/>
    <lineage>
        <taxon>Eukaryota</taxon>
        <taxon>Viridiplantae</taxon>
        <taxon>Streptophyta</taxon>
        <taxon>Embryophyta</taxon>
        <taxon>Tracheophyta</taxon>
        <taxon>Spermatophyta</taxon>
        <taxon>Magnoliopsida</taxon>
        <taxon>Liliopsida</taxon>
        <taxon>Poales</taxon>
        <taxon>Poaceae</taxon>
        <taxon>BOP clade</taxon>
        <taxon>Oryzoideae</taxon>
        <taxon>Oryzeae</taxon>
        <taxon>Oryzinae</taxon>
        <taxon>Oryza</taxon>
        <taxon>Oryza meyeriana</taxon>
    </lineage>
</organism>
<name>A0A6G1DFP5_9ORYZ</name>
<evidence type="ECO:0000256" key="1">
    <source>
        <dbReference type="SAM" id="MobiDB-lite"/>
    </source>
</evidence>
<comment type="caution">
    <text evidence="2">The sequence shown here is derived from an EMBL/GenBank/DDBJ whole genome shotgun (WGS) entry which is preliminary data.</text>
</comment>
<protein>
    <submittedName>
        <fullName evidence="2">Uncharacterized protein</fullName>
    </submittedName>
</protein>
<dbReference type="Proteomes" id="UP000479710">
    <property type="component" value="Unassembled WGS sequence"/>
</dbReference>
<evidence type="ECO:0000313" key="2">
    <source>
        <dbReference type="EMBL" id="KAF0911246.1"/>
    </source>
</evidence>